<feature type="domain" description="Integrase catalytic" evidence="11">
    <location>
        <begin position="1217"/>
        <end position="1306"/>
    </location>
</feature>
<dbReference type="PANTHER" id="PTHR37984:SF5">
    <property type="entry name" value="PROTEIN NYNRIN-LIKE"/>
    <property type="match status" value="1"/>
</dbReference>
<evidence type="ECO:0000256" key="7">
    <source>
        <dbReference type="ARBA" id="ARBA00022918"/>
    </source>
</evidence>
<keyword evidence="4" id="KW-0540">Nuclease</keyword>
<keyword evidence="13" id="KW-1185">Reference proteome</keyword>
<dbReference type="Gene3D" id="3.30.420.10">
    <property type="entry name" value="Ribonuclease H-like superfamily/Ribonuclease H"/>
    <property type="match status" value="1"/>
</dbReference>
<dbReference type="GO" id="GO:0016787">
    <property type="term" value="F:hydrolase activity"/>
    <property type="evidence" value="ECO:0007669"/>
    <property type="project" value="UniProtKB-KW"/>
</dbReference>
<comment type="caution">
    <text evidence="12">The sequence shown here is derived from an EMBL/GenBank/DDBJ whole genome shotgun (WGS) entry which is preliminary data.</text>
</comment>
<keyword evidence="8" id="KW-0479">Metal-binding</keyword>
<dbReference type="GO" id="GO:0015074">
    <property type="term" value="P:DNA integration"/>
    <property type="evidence" value="ECO:0007669"/>
    <property type="project" value="InterPro"/>
</dbReference>
<dbReference type="GO" id="GO:0003964">
    <property type="term" value="F:RNA-directed DNA polymerase activity"/>
    <property type="evidence" value="ECO:0007669"/>
    <property type="project" value="UniProtKB-KW"/>
</dbReference>
<reference evidence="12 13" key="1">
    <citation type="submission" date="2016-03" db="EMBL/GenBank/DDBJ databases">
        <title>EvidentialGene: Evidence-directed Construction of Genes on Genomes.</title>
        <authorList>
            <person name="Gilbert D.G."/>
            <person name="Choi J.-H."/>
            <person name="Mockaitis K."/>
            <person name="Colbourne J."/>
            <person name="Pfrender M."/>
        </authorList>
    </citation>
    <scope>NUCLEOTIDE SEQUENCE [LARGE SCALE GENOMIC DNA]</scope>
    <source>
        <strain evidence="12 13">Xinb3</strain>
        <tissue evidence="12">Complete organism</tissue>
    </source>
</reference>
<dbReference type="PROSITE" id="PS50994">
    <property type="entry name" value="INTEGRASE"/>
    <property type="match status" value="1"/>
</dbReference>
<proteinExistence type="predicted"/>
<sequence length="1632" mass="184625">MNTQTPKSQLASTQCNYLPYQRLQEKAEMTAMAVEEAQVRSRLNAFQAIYVKPSRELNKVKRLQIALIHRNWTPIKLFLFQPPDKKFETQSFRGCCNIPSELSLEPYISTIPNRSLPVVAVNGTDKTIFLPRLTVLGTFRISRPSRKPVETMASISVVSDPINTAAVESALPDIDGENKEKLHRLINNNYNRYAFKTSELGHTTLVKHVIDTQGQGPIRQRAYRTSLKQKKIAKNIIEELMQNQIIRYSMSPWAAPIVLVSKKTGDFRLCGDFRQLNAITKKDSFPLPRIDDVLDLLVGQRYFSTLDLASRYWQIELEEEFKKTAFIVDDDLYEWNHLAFGLTNAPRTFRRLMNSVLRRVIGKICLVYLDDIIIFSRTIKEHFTNLKTFRKRAPKNKIVKMTRSASRTLIPVVVTPRVVALIPDSDSESEERPSRRLNFDISPVREEPEQQQQAVAALAHVNNAVVESIPMFEGKLGESGRHWVRILNQAGDVEEWTNAEKRQVAVSRLGGIALQWHLHSGANNPNWQNWFNALGTNFTQRLSPSEWYKLIEERVQKARELGIAYAVEKSCLLDLSPHVLTNAQKVSSLIGGLANWQHVAAMMNDTPADVDEFMTRLRNLETLFSTLRPDVSPFPPNNPFFQTSTLPPVPMHPPPVPTPLSPAAPHIDVGSELLSMGNQIAGLTERLNGLTLGGGQRQMQRQPDNRSCFQCGAIGHIKRNCPRGATLVFLENVTVVEMAPFPLLLGVDWLVKANINLVYAEIAVVPTEQKEETDSNDGAARPVRMSCAAVRGYLRATIHEDVNTGPNLSGAEKEKVFELLDQHRRCLPSEETQLGRVMEIQHNIDTAHEVNHLGHIVKADGIRPDPEKVSALERMEVNSVKSLRTFLGLALYYRKFIPEFSHLTAPLVTLLKKNAKWNWEERQKKAVRALVRLLSAEPVLVHFDEKLPTEIHTDASHFGLWAVLAGSGEVKPVSFLGRALSDAESRYHSNELEFLALVWSFKKFQCYVYGRPFTVRTDNSAVKWLWDKKELSGKFSRWMLSIQEYDFKIEHVKGKNNVVSDALSRNLGEREECWTSSTEHRVSCILKSDGYTAKELAFLQQGDKELRPITNRILTNRKDPDFALRKGVVYKKSKNNVGKKLLLLVSSILRRDLISKCHDEPQAYHFGIEKTLARVVENYWWPRMESSVRAYVLSCIHCQFHNVPPGAPVGFLNPILLPTRPFETIGINHQGPLLETPSGNHHILFAIDSLTKWVEAVAVPSTATCHVIKLLKEQIINRRGVPSRMISDPGSAFTSKPLEEVNPNIGRQSLRSKSTNTDTDKTSHVFPTVCLFCDKQNKQISGKKEPLHQIETITFQDMLLKKAQMLQIIRHPTNGVGRILYKSSLPAEKAIVTTFDLKLSLTVKVKEAAFLLRNEILKNSKELPEAISTKDAEIDIRSGPFQKTRREKLNAHDAICTVSNGSIMPKKHLFLALAMKALTERRKVIEVLNRYGHCGSYSVTQGLETELIFSAMDKSRLLPDGLHPLSCLHTGSGFDNFDIFVDTLSGKETMHDTVGILYQDVLPDTIQPSSTVATPRPSAQLRLAKKKTGIRSRRFSHRTISQEFKTYATVFDWPGGRKKSLGCTNVFRRRCF</sequence>
<protein>
    <recommendedName>
        <fullName evidence="1">RNA-directed DNA polymerase</fullName>
        <ecNumber evidence="1">2.7.7.49</ecNumber>
    </recommendedName>
</protein>
<evidence type="ECO:0000256" key="5">
    <source>
        <dbReference type="ARBA" id="ARBA00022759"/>
    </source>
</evidence>
<keyword evidence="5" id="KW-0255">Endonuclease</keyword>
<evidence type="ECO:0000259" key="9">
    <source>
        <dbReference type="PROSITE" id="PS50158"/>
    </source>
</evidence>
<dbReference type="Gene3D" id="1.10.340.70">
    <property type="match status" value="1"/>
</dbReference>
<dbReference type="InterPro" id="IPR041588">
    <property type="entry name" value="Integrase_H2C2"/>
</dbReference>
<evidence type="ECO:0000256" key="4">
    <source>
        <dbReference type="ARBA" id="ARBA00022722"/>
    </source>
</evidence>
<dbReference type="Proteomes" id="UP000076858">
    <property type="component" value="Unassembled WGS sequence"/>
</dbReference>
<dbReference type="Pfam" id="PF17917">
    <property type="entry name" value="RT_RNaseH"/>
    <property type="match status" value="1"/>
</dbReference>
<dbReference type="FunFam" id="3.30.70.270:FF:000020">
    <property type="entry name" value="Transposon Tf2-6 polyprotein-like Protein"/>
    <property type="match status" value="1"/>
</dbReference>
<dbReference type="FunFam" id="1.10.340.70:FF:000001">
    <property type="entry name" value="Retrovirus-related Pol polyprotein from transposon gypsy-like Protein"/>
    <property type="match status" value="1"/>
</dbReference>
<dbReference type="SUPFAM" id="SSF53098">
    <property type="entry name" value="Ribonuclease H-like"/>
    <property type="match status" value="1"/>
</dbReference>
<dbReference type="PROSITE" id="PS50878">
    <property type="entry name" value="RT_POL"/>
    <property type="match status" value="1"/>
</dbReference>
<dbReference type="Gene3D" id="3.10.10.10">
    <property type="entry name" value="HIV Type 1 Reverse Transcriptase, subunit A, domain 1"/>
    <property type="match status" value="1"/>
</dbReference>
<dbReference type="STRING" id="35525.A0A162CAA4"/>
<name>A0A162CAA4_9CRUS</name>
<dbReference type="GO" id="GO:0003676">
    <property type="term" value="F:nucleic acid binding"/>
    <property type="evidence" value="ECO:0007669"/>
    <property type="project" value="InterPro"/>
</dbReference>
<evidence type="ECO:0000259" key="11">
    <source>
        <dbReference type="PROSITE" id="PS50994"/>
    </source>
</evidence>
<evidence type="ECO:0000256" key="6">
    <source>
        <dbReference type="ARBA" id="ARBA00022801"/>
    </source>
</evidence>
<keyword evidence="8" id="KW-0862">Zinc</keyword>
<keyword evidence="2" id="KW-0808">Transferase</keyword>
<dbReference type="InterPro" id="IPR001878">
    <property type="entry name" value="Znf_CCHC"/>
</dbReference>
<dbReference type="InterPro" id="IPR043502">
    <property type="entry name" value="DNA/RNA_pol_sf"/>
</dbReference>
<dbReference type="InterPro" id="IPR012337">
    <property type="entry name" value="RNaseH-like_sf"/>
</dbReference>
<dbReference type="CDD" id="cd09274">
    <property type="entry name" value="RNase_HI_RT_Ty3"/>
    <property type="match status" value="1"/>
</dbReference>
<dbReference type="CDD" id="cd01647">
    <property type="entry name" value="RT_LTR"/>
    <property type="match status" value="1"/>
</dbReference>
<evidence type="ECO:0000256" key="8">
    <source>
        <dbReference type="PROSITE-ProRule" id="PRU00047"/>
    </source>
</evidence>
<keyword evidence="6" id="KW-0378">Hydrolase</keyword>
<dbReference type="SUPFAM" id="SSF56672">
    <property type="entry name" value="DNA/RNA polymerases"/>
    <property type="match status" value="2"/>
</dbReference>
<evidence type="ECO:0000313" key="12">
    <source>
        <dbReference type="EMBL" id="KZS02821.1"/>
    </source>
</evidence>
<dbReference type="PANTHER" id="PTHR37984">
    <property type="entry name" value="PROTEIN CBG26694"/>
    <property type="match status" value="1"/>
</dbReference>
<dbReference type="SUPFAM" id="SSF57756">
    <property type="entry name" value="Retrovirus zinc finger-like domains"/>
    <property type="match status" value="1"/>
</dbReference>
<dbReference type="GO" id="GO:0004519">
    <property type="term" value="F:endonuclease activity"/>
    <property type="evidence" value="ECO:0007669"/>
    <property type="project" value="UniProtKB-KW"/>
</dbReference>
<dbReference type="Gene3D" id="3.30.70.270">
    <property type="match status" value="2"/>
</dbReference>
<organism evidence="12 13">
    <name type="scientific">Daphnia magna</name>
    <dbReference type="NCBI Taxonomy" id="35525"/>
    <lineage>
        <taxon>Eukaryota</taxon>
        <taxon>Metazoa</taxon>
        <taxon>Ecdysozoa</taxon>
        <taxon>Arthropoda</taxon>
        <taxon>Crustacea</taxon>
        <taxon>Branchiopoda</taxon>
        <taxon>Diplostraca</taxon>
        <taxon>Cladocera</taxon>
        <taxon>Anomopoda</taxon>
        <taxon>Daphniidae</taxon>
        <taxon>Daphnia</taxon>
    </lineage>
</organism>
<dbReference type="InterPro" id="IPR001584">
    <property type="entry name" value="Integrase_cat-core"/>
</dbReference>
<dbReference type="SMART" id="SM00343">
    <property type="entry name" value="ZnF_C2HC"/>
    <property type="match status" value="1"/>
</dbReference>
<evidence type="ECO:0000256" key="3">
    <source>
        <dbReference type="ARBA" id="ARBA00022695"/>
    </source>
</evidence>
<dbReference type="GO" id="GO:0008270">
    <property type="term" value="F:zinc ion binding"/>
    <property type="evidence" value="ECO:0007669"/>
    <property type="project" value="UniProtKB-KW"/>
</dbReference>
<dbReference type="InterPro" id="IPR036397">
    <property type="entry name" value="RNaseH_sf"/>
</dbReference>
<dbReference type="InterPro" id="IPR036875">
    <property type="entry name" value="Znf_CCHC_sf"/>
</dbReference>
<dbReference type="InterPro" id="IPR000477">
    <property type="entry name" value="RT_dom"/>
</dbReference>
<dbReference type="PROSITE" id="PS50158">
    <property type="entry name" value="ZF_CCHC"/>
    <property type="match status" value="1"/>
</dbReference>
<dbReference type="Pfam" id="PF00098">
    <property type="entry name" value="zf-CCHC"/>
    <property type="match status" value="1"/>
</dbReference>
<dbReference type="InterPro" id="IPR050951">
    <property type="entry name" value="Retrovirus_Pol_polyprotein"/>
</dbReference>
<keyword evidence="3" id="KW-0548">Nucleotidyltransferase</keyword>
<feature type="domain" description="CCHC-type" evidence="9">
    <location>
        <begin position="708"/>
        <end position="723"/>
    </location>
</feature>
<evidence type="ECO:0000259" key="10">
    <source>
        <dbReference type="PROSITE" id="PS50878"/>
    </source>
</evidence>
<dbReference type="InterPro" id="IPR041373">
    <property type="entry name" value="RT_RNaseH"/>
</dbReference>
<dbReference type="GO" id="GO:0042575">
    <property type="term" value="C:DNA polymerase complex"/>
    <property type="evidence" value="ECO:0007669"/>
    <property type="project" value="UniProtKB-ARBA"/>
</dbReference>
<gene>
    <name evidence="12" type="ORF">APZ42_034597</name>
</gene>
<accession>A0A162CAA4</accession>
<dbReference type="Pfam" id="PF00078">
    <property type="entry name" value="RVT_1"/>
    <property type="match status" value="1"/>
</dbReference>
<dbReference type="EMBL" id="LRGB01003396">
    <property type="protein sequence ID" value="KZS02821.1"/>
    <property type="molecule type" value="Genomic_DNA"/>
</dbReference>
<evidence type="ECO:0000256" key="2">
    <source>
        <dbReference type="ARBA" id="ARBA00022679"/>
    </source>
</evidence>
<dbReference type="InterPro" id="IPR043128">
    <property type="entry name" value="Rev_trsase/Diguanyl_cyclase"/>
</dbReference>
<evidence type="ECO:0000256" key="1">
    <source>
        <dbReference type="ARBA" id="ARBA00012493"/>
    </source>
</evidence>
<dbReference type="Pfam" id="PF17921">
    <property type="entry name" value="Integrase_H2C2"/>
    <property type="match status" value="1"/>
</dbReference>
<feature type="domain" description="Reverse transcriptase" evidence="10">
    <location>
        <begin position="241"/>
        <end position="441"/>
    </location>
</feature>
<keyword evidence="8" id="KW-0863">Zinc-finger</keyword>
<evidence type="ECO:0000313" key="13">
    <source>
        <dbReference type="Proteomes" id="UP000076858"/>
    </source>
</evidence>
<keyword evidence="7" id="KW-0695">RNA-directed DNA polymerase</keyword>
<dbReference type="OrthoDB" id="6369929at2759"/>
<dbReference type="Gene3D" id="4.10.60.10">
    <property type="entry name" value="Zinc finger, CCHC-type"/>
    <property type="match status" value="1"/>
</dbReference>
<dbReference type="EC" id="2.7.7.49" evidence="1"/>